<dbReference type="AlphaFoldDB" id="A0A081S7B9"/>
<organism evidence="1 2">
    <name type="scientific">Marine Group I thaumarchaeote SCGC AAA799-E16</name>
    <dbReference type="NCBI Taxonomy" id="1502292"/>
    <lineage>
        <taxon>Archaea</taxon>
        <taxon>Nitrososphaerota</taxon>
        <taxon>Marine Group I</taxon>
    </lineage>
</organism>
<reference evidence="1 2" key="1">
    <citation type="submission" date="2014-06" db="EMBL/GenBank/DDBJ databases">
        <authorList>
            <person name="Ngugi D.K."/>
            <person name="Blom J."/>
            <person name="Alam I."/>
            <person name="Rashid M."/>
            <person name="Ba Alawi W."/>
            <person name="Zhang G."/>
            <person name="Hikmawan T."/>
            <person name="Guan Y."/>
            <person name="Antunes A."/>
            <person name="Siam R."/>
            <person name="Eldorry H."/>
            <person name="Bajic V."/>
            <person name="Stingl U."/>
        </authorList>
    </citation>
    <scope>NUCLEOTIDE SEQUENCE [LARGE SCALE GENOMIC DNA]</scope>
    <source>
        <strain evidence="1">SCGC AAA799-E16</strain>
    </source>
</reference>
<keyword evidence="2" id="KW-1185">Reference proteome</keyword>
<gene>
    <name evidence="1" type="ORF">AAA799E16_00549</name>
</gene>
<dbReference type="InterPro" id="IPR011604">
    <property type="entry name" value="PDDEXK-like_dom_sf"/>
</dbReference>
<sequence length="245" mass="28315">MIKINKESDITLLNASVTDFADSLGYCEYKIPLSIKGVKPKPSQSLIQGTKAHHAEEKYEAEHMELEPVSVEQIEDKEENIEFARENIHSTLMMPFEFPKENVLLILSGRIDKILRENETLVVQDDKFAGRPQIYDSKTQPYPSQLLQVLTYLNSSFSSKRKPNADDFFEMPHTQKKWQIRICDRKTREPYKVFSELQDAFSLHCLHTSLQKFTTISLGISEPEHHNSVNKCNACNLKSFCEFKI</sequence>
<dbReference type="Gene3D" id="3.90.320.10">
    <property type="match status" value="1"/>
</dbReference>
<accession>A0A081S7B9</accession>
<dbReference type="EMBL" id="JNVL01000005">
    <property type="protein sequence ID" value="KER06822.1"/>
    <property type="molecule type" value="Genomic_DNA"/>
</dbReference>
<evidence type="ECO:0000313" key="2">
    <source>
        <dbReference type="Proteomes" id="UP000028027"/>
    </source>
</evidence>
<evidence type="ECO:0000313" key="1">
    <source>
        <dbReference type="EMBL" id="KER06822.1"/>
    </source>
</evidence>
<name>A0A081S7B9_9ARCH</name>
<evidence type="ECO:0008006" key="3">
    <source>
        <dbReference type="Google" id="ProtNLM"/>
    </source>
</evidence>
<comment type="caution">
    <text evidence="1">The sequence shown here is derived from an EMBL/GenBank/DDBJ whole genome shotgun (WGS) entry which is preliminary data.</text>
</comment>
<proteinExistence type="predicted"/>
<protein>
    <recommendedName>
        <fullName evidence="3">PD-(D/E)XK endonuclease-like domain-containing protein</fullName>
    </recommendedName>
</protein>
<dbReference type="Proteomes" id="UP000028027">
    <property type="component" value="Unassembled WGS sequence"/>
</dbReference>